<dbReference type="AlphaFoldDB" id="A0A0C3QUM1"/>
<dbReference type="EMBL" id="KN822950">
    <property type="protein sequence ID" value="KIO33116.1"/>
    <property type="molecule type" value="Genomic_DNA"/>
</dbReference>
<keyword evidence="2" id="KW-1185">Reference proteome</keyword>
<reference evidence="1 2" key="1">
    <citation type="submission" date="2014-04" db="EMBL/GenBank/DDBJ databases">
        <authorList>
            <consortium name="DOE Joint Genome Institute"/>
            <person name="Kuo A."/>
            <person name="Girlanda M."/>
            <person name="Perotto S."/>
            <person name="Kohler A."/>
            <person name="Nagy L.G."/>
            <person name="Floudas D."/>
            <person name="Copeland A."/>
            <person name="Barry K.W."/>
            <person name="Cichocki N."/>
            <person name="Veneault-Fourrey C."/>
            <person name="LaButti K."/>
            <person name="Lindquist E.A."/>
            <person name="Lipzen A."/>
            <person name="Lundell T."/>
            <person name="Morin E."/>
            <person name="Murat C."/>
            <person name="Sun H."/>
            <person name="Tunlid A."/>
            <person name="Henrissat B."/>
            <person name="Grigoriev I.V."/>
            <person name="Hibbett D.S."/>
            <person name="Martin F."/>
            <person name="Nordberg H.P."/>
            <person name="Cantor M.N."/>
            <person name="Hua S.X."/>
        </authorList>
    </citation>
    <scope>NUCLEOTIDE SEQUENCE [LARGE SCALE GENOMIC DNA]</scope>
    <source>
        <strain evidence="1 2">MUT 4182</strain>
    </source>
</reference>
<accession>A0A0C3QUM1</accession>
<organism evidence="1 2">
    <name type="scientific">Tulasnella calospora MUT 4182</name>
    <dbReference type="NCBI Taxonomy" id="1051891"/>
    <lineage>
        <taxon>Eukaryota</taxon>
        <taxon>Fungi</taxon>
        <taxon>Dikarya</taxon>
        <taxon>Basidiomycota</taxon>
        <taxon>Agaricomycotina</taxon>
        <taxon>Agaricomycetes</taxon>
        <taxon>Cantharellales</taxon>
        <taxon>Tulasnellaceae</taxon>
        <taxon>Tulasnella</taxon>
    </lineage>
</organism>
<gene>
    <name evidence="1" type="ORF">M407DRAFT_17981</name>
</gene>
<proteinExistence type="predicted"/>
<dbReference type="Proteomes" id="UP000054248">
    <property type="component" value="Unassembled WGS sequence"/>
</dbReference>
<sequence length="95" mass="10600">MERPLALHESALSEPEYQAYTCILHEIAPETAGVEWEAAQVPMGEAKGWIRGKYAVDAALLDQRQKSTLSKAPVSLLQARCRALRVSLQIQAWPR</sequence>
<reference evidence="2" key="2">
    <citation type="submission" date="2015-01" db="EMBL/GenBank/DDBJ databases">
        <title>Evolutionary Origins and Diversification of the Mycorrhizal Mutualists.</title>
        <authorList>
            <consortium name="DOE Joint Genome Institute"/>
            <consortium name="Mycorrhizal Genomics Consortium"/>
            <person name="Kohler A."/>
            <person name="Kuo A."/>
            <person name="Nagy L.G."/>
            <person name="Floudas D."/>
            <person name="Copeland A."/>
            <person name="Barry K.W."/>
            <person name="Cichocki N."/>
            <person name="Veneault-Fourrey C."/>
            <person name="LaButti K."/>
            <person name="Lindquist E.A."/>
            <person name="Lipzen A."/>
            <person name="Lundell T."/>
            <person name="Morin E."/>
            <person name="Murat C."/>
            <person name="Riley R."/>
            <person name="Ohm R."/>
            <person name="Sun H."/>
            <person name="Tunlid A."/>
            <person name="Henrissat B."/>
            <person name="Grigoriev I.V."/>
            <person name="Hibbett D.S."/>
            <person name="Martin F."/>
        </authorList>
    </citation>
    <scope>NUCLEOTIDE SEQUENCE [LARGE SCALE GENOMIC DNA]</scope>
    <source>
        <strain evidence="2">MUT 4182</strain>
    </source>
</reference>
<protein>
    <submittedName>
        <fullName evidence="1">Uncharacterized protein</fullName>
    </submittedName>
</protein>
<name>A0A0C3QUM1_9AGAM</name>
<dbReference type="OrthoDB" id="2553626at2759"/>
<dbReference type="HOGENOM" id="CLU_2374330_0_0_1"/>
<evidence type="ECO:0000313" key="2">
    <source>
        <dbReference type="Proteomes" id="UP000054248"/>
    </source>
</evidence>
<evidence type="ECO:0000313" key="1">
    <source>
        <dbReference type="EMBL" id="KIO33116.1"/>
    </source>
</evidence>